<dbReference type="Gene3D" id="3.30.360.10">
    <property type="entry name" value="Dihydrodipicolinate Reductase, domain 2"/>
    <property type="match status" value="1"/>
</dbReference>
<dbReference type="PANTHER" id="PTHR22604:SF105">
    <property type="entry name" value="TRANS-1,2-DIHYDROBENZENE-1,2-DIOL DEHYDROGENASE"/>
    <property type="match status" value="1"/>
</dbReference>
<dbReference type="OrthoDB" id="9815825at2"/>
<dbReference type="PANTHER" id="PTHR22604">
    <property type="entry name" value="OXIDOREDUCTASES"/>
    <property type="match status" value="1"/>
</dbReference>
<dbReference type="InterPro" id="IPR055170">
    <property type="entry name" value="GFO_IDH_MocA-like_dom"/>
</dbReference>
<gene>
    <name evidence="5" type="ORF">IV80_GL000677</name>
</gene>
<keyword evidence="6" id="KW-1185">Reference proteome</keyword>
<dbReference type="PATRIC" id="fig|319652.3.peg.685"/>
<evidence type="ECO:0000313" key="6">
    <source>
        <dbReference type="Proteomes" id="UP000051568"/>
    </source>
</evidence>
<evidence type="ECO:0000259" key="3">
    <source>
        <dbReference type="Pfam" id="PF01408"/>
    </source>
</evidence>
<feature type="domain" description="GFO/IDH/MocA-like oxidoreductase" evidence="4">
    <location>
        <begin position="138"/>
        <end position="250"/>
    </location>
</feature>
<reference evidence="5 6" key="1">
    <citation type="journal article" date="2015" name="Genome Announc.">
        <title>Expanding the biotechnology potential of lactobacilli through comparative genomics of 213 strains and associated genera.</title>
        <authorList>
            <person name="Sun Z."/>
            <person name="Harris H.M."/>
            <person name="McCann A."/>
            <person name="Guo C."/>
            <person name="Argimon S."/>
            <person name="Zhang W."/>
            <person name="Yang X."/>
            <person name="Jeffery I.B."/>
            <person name="Cooney J.C."/>
            <person name="Kagawa T.F."/>
            <person name="Liu W."/>
            <person name="Song Y."/>
            <person name="Salvetti E."/>
            <person name="Wrobel A."/>
            <person name="Rasinkangas P."/>
            <person name="Parkhill J."/>
            <person name="Rea M.C."/>
            <person name="O'Sullivan O."/>
            <person name="Ritari J."/>
            <person name="Douillard F.P."/>
            <person name="Paul Ross R."/>
            <person name="Yang R."/>
            <person name="Briner A.E."/>
            <person name="Felis G.E."/>
            <person name="de Vos W.M."/>
            <person name="Barrangou R."/>
            <person name="Klaenhammer T.R."/>
            <person name="Caufield P.W."/>
            <person name="Cui Y."/>
            <person name="Zhang H."/>
            <person name="O'Toole P.W."/>
        </authorList>
    </citation>
    <scope>NUCLEOTIDE SEQUENCE [LARGE SCALE GENOMIC DNA]</scope>
    <source>
        <strain evidence="5 6">DSM 17757</strain>
    </source>
</reference>
<dbReference type="STRING" id="319652.IV80_GL000677"/>
<comment type="similarity">
    <text evidence="1">Belongs to the Gfo/Idh/MocA family.</text>
</comment>
<feature type="domain" description="Gfo/Idh/MocA-like oxidoreductase N-terminal" evidence="3">
    <location>
        <begin position="6"/>
        <end position="124"/>
    </location>
</feature>
<evidence type="ECO:0000313" key="5">
    <source>
        <dbReference type="EMBL" id="KRN67149.1"/>
    </source>
</evidence>
<dbReference type="SUPFAM" id="SSF51735">
    <property type="entry name" value="NAD(P)-binding Rossmann-fold domains"/>
    <property type="match status" value="1"/>
</dbReference>
<proteinExistence type="inferred from homology"/>
<keyword evidence="2" id="KW-0560">Oxidoreductase</keyword>
<dbReference type="AlphaFoldDB" id="A0A0R2IZM7"/>
<dbReference type="RefSeq" id="WP_057748712.1">
    <property type="nucleotide sequence ID" value="NZ_BJVH01000003.1"/>
</dbReference>
<accession>A0A0R2IZM7</accession>
<dbReference type="Gene3D" id="3.40.50.720">
    <property type="entry name" value="NAD(P)-binding Rossmann-like Domain"/>
    <property type="match status" value="1"/>
</dbReference>
<name>A0A0R2IZM7_9LACO</name>
<evidence type="ECO:0000256" key="2">
    <source>
        <dbReference type="ARBA" id="ARBA00023002"/>
    </source>
</evidence>
<dbReference type="InterPro" id="IPR050984">
    <property type="entry name" value="Gfo/Idh/MocA_domain"/>
</dbReference>
<evidence type="ECO:0000256" key="1">
    <source>
        <dbReference type="ARBA" id="ARBA00010928"/>
    </source>
</evidence>
<sequence>MAYTQIRYGIMGAASIVPRIIAGIKESPNSRVVAIAARHLGKAQAMATKFEIPTAYGSYEQLCEDEHVDVVYIPLWNAGHYPGAKLALQHHKNVLLEKPFTLTYQQAKELFTLARENDCLLMEGQKAAFLPITTQVRHQLLEKKAIGEVCGVTDQEAHPGIEKIPWFHDVKVGGGAFYGSAAYILEYLQLVLQTDITAFQGQITHQGAQADDQTQLNLQLASGPLASVFMTTLTASLPSQITFWGTQGSLTVPNYWKTDTYQITTSQGTNVFTQPQKSEFVYEFNHVSELVLRKETTSPVMTSALTLKTMKIIETLYQDWYPEQFKNS</sequence>
<protein>
    <submittedName>
        <fullName evidence="5">Gfo Idh MocA family oxidoreductase</fullName>
    </submittedName>
</protein>
<dbReference type="Pfam" id="PF01408">
    <property type="entry name" value="GFO_IDH_MocA"/>
    <property type="match status" value="1"/>
</dbReference>
<dbReference type="EMBL" id="JQBR01000002">
    <property type="protein sequence ID" value="KRN67149.1"/>
    <property type="molecule type" value="Genomic_DNA"/>
</dbReference>
<dbReference type="Proteomes" id="UP000051568">
    <property type="component" value="Unassembled WGS sequence"/>
</dbReference>
<evidence type="ECO:0000259" key="4">
    <source>
        <dbReference type="Pfam" id="PF22725"/>
    </source>
</evidence>
<dbReference type="Pfam" id="PF22725">
    <property type="entry name" value="GFO_IDH_MocA_C3"/>
    <property type="match status" value="1"/>
</dbReference>
<dbReference type="GO" id="GO:0000166">
    <property type="term" value="F:nucleotide binding"/>
    <property type="evidence" value="ECO:0007669"/>
    <property type="project" value="InterPro"/>
</dbReference>
<dbReference type="SUPFAM" id="SSF55347">
    <property type="entry name" value="Glyceraldehyde-3-phosphate dehydrogenase-like, C-terminal domain"/>
    <property type="match status" value="1"/>
</dbReference>
<dbReference type="InterPro" id="IPR036291">
    <property type="entry name" value="NAD(P)-bd_dom_sf"/>
</dbReference>
<organism evidence="5 6">
    <name type="scientific">Pediococcus cellicola</name>
    <dbReference type="NCBI Taxonomy" id="319652"/>
    <lineage>
        <taxon>Bacteria</taxon>
        <taxon>Bacillati</taxon>
        <taxon>Bacillota</taxon>
        <taxon>Bacilli</taxon>
        <taxon>Lactobacillales</taxon>
        <taxon>Lactobacillaceae</taxon>
        <taxon>Pediococcus</taxon>
    </lineage>
</organism>
<comment type="caution">
    <text evidence="5">The sequence shown here is derived from an EMBL/GenBank/DDBJ whole genome shotgun (WGS) entry which is preliminary data.</text>
</comment>
<dbReference type="GO" id="GO:0016491">
    <property type="term" value="F:oxidoreductase activity"/>
    <property type="evidence" value="ECO:0007669"/>
    <property type="project" value="UniProtKB-KW"/>
</dbReference>
<dbReference type="InterPro" id="IPR000683">
    <property type="entry name" value="Gfo/Idh/MocA-like_OxRdtase_N"/>
</dbReference>